<evidence type="ECO:0008006" key="11">
    <source>
        <dbReference type="Google" id="ProtNLM"/>
    </source>
</evidence>
<evidence type="ECO:0000256" key="5">
    <source>
        <dbReference type="ARBA" id="ARBA00023002"/>
    </source>
</evidence>
<proteinExistence type="inferred from homology"/>
<name>A0ABP0Y816_9ROSI</name>
<dbReference type="Proteomes" id="UP001642487">
    <property type="component" value="Chromosome 3"/>
</dbReference>
<keyword evidence="6" id="KW-0408">Iron</keyword>
<dbReference type="PANTHER" id="PTHR47955">
    <property type="entry name" value="CYTOCHROME P450 FAMILY 71 PROTEIN"/>
    <property type="match status" value="1"/>
</dbReference>
<evidence type="ECO:0000256" key="4">
    <source>
        <dbReference type="ARBA" id="ARBA00022723"/>
    </source>
</evidence>
<dbReference type="InterPro" id="IPR036396">
    <property type="entry name" value="Cyt_P450_sf"/>
</dbReference>
<protein>
    <recommendedName>
        <fullName evidence="11">Cytochrome P450</fullName>
    </recommendedName>
</protein>
<keyword evidence="8" id="KW-0812">Transmembrane</keyword>
<dbReference type="Gene3D" id="1.10.630.10">
    <property type="entry name" value="Cytochrome P450"/>
    <property type="match status" value="1"/>
</dbReference>
<organism evidence="9 10">
    <name type="scientific">Citrullus colocynthis</name>
    <name type="common">colocynth</name>
    <dbReference type="NCBI Taxonomy" id="252529"/>
    <lineage>
        <taxon>Eukaryota</taxon>
        <taxon>Viridiplantae</taxon>
        <taxon>Streptophyta</taxon>
        <taxon>Embryophyta</taxon>
        <taxon>Tracheophyta</taxon>
        <taxon>Spermatophyta</taxon>
        <taxon>Magnoliopsida</taxon>
        <taxon>eudicotyledons</taxon>
        <taxon>Gunneridae</taxon>
        <taxon>Pentapetalae</taxon>
        <taxon>rosids</taxon>
        <taxon>fabids</taxon>
        <taxon>Cucurbitales</taxon>
        <taxon>Cucurbitaceae</taxon>
        <taxon>Benincaseae</taxon>
        <taxon>Citrullus</taxon>
    </lineage>
</organism>
<comment type="similarity">
    <text evidence="2">Belongs to the cytochrome P450 family.</text>
</comment>
<accession>A0ABP0Y816</accession>
<evidence type="ECO:0000256" key="8">
    <source>
        <dbReference type="SAM" id="Phobius"/>
    </source>
</evidence>
<evidence type="ECO:0000313" key="9">
    <source>
        <dbReference type="EMBL" id="CAK9316524.1"/>
    </source>
</evidence>
<keyword evidence="7" id="KW-0503">Monooxygenase</keyword>
<evidence type="ECO:0000256" key="3">
    <source>
        <dbReference type="ARBA" id="ARBA00022617"/>
    </source>
</evidence>
<reference evidence="9 10" key="1">
    <citation type="submission" date="2024-03" db="EMBL/GenBank/DDBJ databases">
        <authorList>
            <person name="Gkanogiannis A."/>
            <person name="Becerra Lopez-Lavalle L."/>
        </authorList>
    </citation>
    <scope>NUCLEOTIDE SEQUENCE [LARGE SCALE GENOMIC DNA]</scope>
</reference>
<keyword evidence="8" id="KW-0472">Membrane</keyword>
<evidence type="ECO:0000256" key="2">
    <source>
        <dbReference type="ARBA" id="ARBA00010617"/>
    </source>
</evidence>
<keyword evidence="3" id="KW-0349">Heme</keyword>
<evidence type="ECO:0000313" key="10">
    <source>
        <dbReference type="Proteomes" id="UP001642487"/>
    </source>
</evidence>
<evidence type="ECO:0000256" key="6">
    <source>
        <dbReference type="ARBA" id="ARBA00023004"/>
    </source>
</evidence>
<keyword evidence="4" id="KW-0479">Metal-binding</keyword>
<comment type="cofactor">
    <cofactor evidence="1">
        <name>heme</name>
        <dbReference type="ChEBI" id="CHEBI:30413"/>
    </cofactor>
</comment>
<dbReference type="SUPFAM" id="SSF48264">
    <property type="entry name" value="Cytochrome P450"/>
    <property type="match status" value="1"/>
</dbReference>
<keyword evidence="8" id="KW-1133">Transmembrane helix</keyword>
<dbReference type="EMBL" id="OZ021737">
    <property type="protein sequence ID" value="CAK9316524.1"/>
    <property type="molecule type" value="Genomic_DNA"/>
</dbReference>
<dbReference type="PANTHER" id="PTHR47955:SF19">
    <property type="entry name" value="CYTOCHROME P450 71A9-LIKE ISOFORM X1"/>
    <property type="match status" value="1"/>
</dbReference>
<dbReference type="InterPro" id="IPR001128">
    <property type="entry name" value="Cyt_P450"/>
</dbReference>
<feature type="transmembrane region" description="Helical" evidence="8">
    <location>
        <begin position="20"/>
        <end position="38"/>
    </location>
</feature>
<evidence type="ECO:0000256" key="1">
    <source>
        <dbReference type="ARBA" id="ARBA00001971"/>
    </source>
</evidence>
<dbReference type="Pfam" id="PF00067">
    <property type="entry name" value="p450"/>
    <property type="match status" value="1"/>
</dbReference>
<gene>
    <name evidence="9" type="ORF">CITCOLO1_LOCUS8387</name>
</gene>
<keyword evidence="10" id="KW-1185">Reference proteome</keyword>
<evidence type="ECO:0000256" key="7">
    <source>
        <dbReference type="ARBA" id="ARBA00023033"/>
    </source>
</evidence>
<sequence>MNTEGRFSINHLIFRTSGSLVMSPLLFIFLLSLLVLILKWKKTAKRKKGNLPPSPPKLPIIGNLHQIGKLPHKSLWRLSQLYGPIISLNLGGIQTTVISSADAARSLLRTHDLQTCSRPQTESARKLTHNFHDIAFSPYGDYWREMRKICVLELFSLKRLKSYEPIRDQEVNSLMESISELASCGAAVDLTQKSMALTAAIIFRIAFGKKVVEGDGFHELVSEAEALLGSYSGYELFPNFIGKVIDWFSGHQGKVLKVFNELDALFQEVIDEHLCVERDKTEEDDIIDVLLGISQNQHQPPSNVSISHEHIKALLLVINHL</sequence>
<keyword evidence="5" id="KW-0560">Oxidoreductase</keyword>